<evidence type="ECO:0000259" key="9">
    <source>
        <dbReference type="SMART" id="SM01190"/>
    </source>
</evidence>
<feature type="domain" description="GOLD" evidence="9">
    <location>
        <begin position="21"/>
        <end position="200"/>
    </location>
</feature>
<reference evidence="11" key="1">
    <citation type="journal article" date="2014" name="Nucleic Acids Res.">
        <title>The evolutionary dynamics of variant antigen genes in Babesia reveal a history of genomic innovation underlying host-parasite interaction.</title>
        <authorList>
            <person name="Jackson A.P."/>
            <person name="Otto T.D."/>
            <person name="Darby A."/>
            <person name="Ramaprasad A."/>
            <person name="Xia D."/>
            <person name="Echaide I.E."/>
            <person name="Farber M."/>
            <person name="Gahlot S."/>
            <person name="Gamble J."/>
            <person name="Gupta D."/>
            <person name="Gupta Y."/>
            <person name="Jackson L."/>
            <person name="Malandrin L."/>
            <person name="Malas T.B."/>
            <person name="Moussa E."/>
            <person name="Nair M."/>
            <person name="Reid A.J."/>
            <person name="Sanders M."/>
            <person name="Sharma J."/>
            <person name="Tracey A."/>
            <person name="Quail M.A."/>
            <person name="Weir W."/>
            <person name="Wastling J.M."/>
            <person name="Hall N."/>
            <person name="Willadsen P."/>
            <person name="Lingelbach K."/>
            <person name="Shiels B."/>
            <person name="Tait A."/>
            <person name="Berriman M."/>
            <person name="Allred D.R."/>
            <person name="Pain A."/>
        </authorList>
    </citation>
    <scope>NUCLEOTIDE SEQUENCE [LARGE SCALE GENOMIC DNA]</scope>
    <source>
        <strain evidence="11">Bond</strain>
    </source>
</reference>
<comment type="similarity">
    <text evidence="2">Belongs to the EMP24/GP25L family.</text>
</comment>
<evidence type="ECO:0000256" key="7">
    <source>
        <dbReference type="SAM" id="Phobius"/>
    </source>
</evidence>
<dbReference type="EMBL" id="LK391710">
    <property type="protein sequence ID" value="CDR97682.1"/>
    <property type="molecule type" value="Genomic_DNA"/>
</dbReference>
<evidence type="ECO:0000256" key="1">
    <source>
        <dbReference type="ARBA" id="ARBA00004479"/>
    </source>
</evidence>
<name>A0A061DCA2_BABBI</name>
<evidence type="ECO:0000256" key="3">
    <source>
        <dbReference type="ARBA" id="ARBA00022692"/>
    </source>
</evidence>
<keyword evidence="11" id="KW-1185">Reference proteome</keyword>
<dbReference type="OrthoDB" id="62956at2759"/>
<dbReference type="VEuPathDB" id="PiroplasmaDB:BBBOND_0401740"/>
<keyword evidence="6 7" id="KW-0472">Membrane</keyword>
<dbReference type="InterPro" id="IPR015720">
    <property type="entry name" value="Emp24-like"/>
</dbReference>
<dbReference type="STRING" id="5866.A0A061DCA2"/>
<evidence type="ECO:0000313" key="11">
    <source>
        <dbReference type="Proteomes" id="UP000033188"/>
    </source>
</evidence>
<dbReference type="AlphaFoldDB" id="A0A061DCA2"/>
<evidence type="ECO:0000256" key="6">
    <source>
        <dbReference type="ARBA" id="ARBA00023136"/>
    </source>
</evidence>
<keyword evidence="5 7" id="KW-1133">Transmembrane helix</keyword>
<evidence type="ECO:0000256" key="2">
    <source>
        <dbReference type="ARBA" id="ARBA00007104"/>
    </source>
</evidence>
<proteinExistence type="inferred from homology"/>
<comment type="subcellular location">
    <subcellularLocation>
        <location evidence="1">Membrane</location>
        <topology evidence="1">Single-pass type I membrane protein</topology>
    </subcellularLocation>
</comment>
<dbReference type="GO" id="GO:0016020">
    <property type="term" value="C:membrane"/>
    <property type="evidence" value="ECO:0007669"/>
    <property type="project" value="UniProtKB-SubCell"/>
</dbReference>
<dbReference type="PANTHER" id="PTHR22811">
    <property type="entry name" value="TRANSMEMBRANE EMP24 DOMAIN-CONTAINING PROTEIN"/>
    <property type="match status" value="1"/>
</dbReference>
<sequence length="205" mass="23001">MTGKLVATAAIVLAAASLIEGTQMIMAANETQCFTTFASRTEKLTGSAESVPDESAVKPMIYKVDGPTSRPTTVPVLVVSDNQFEYDVQETGHYSFCLTNKSYSKNTVIFNYRVETTLNKDLSQLSTVEDANELIAFAEKLLENTHVIVDRTETYSSREQLYSGIIDDMNVRIIRWSTCQLIFLIVICFCQIYYISSFFEVKSFV</sequence>
<organism evidence="10 11">
    <name type="scientific">Babesia bigemina</name>
    <dbReference type="NCBI Taxonomy" id="5866"/>
    <lineage>
        <taxon>Eukaryota</taxon>
        <taxon>Sar</taxon>
        <taxon>Alveolata</taxon>
        <taxon>Apicomplexa</taxon>
        <taxon>Aconoidasida</taxon>
        <taxon>Piroplasmida</taxon>
        <taxon>Babesiidae</taxon>
        <taxon>Babesia</taxon>
    </lineage>
</organism>
<accession>A0A061DCA2</accession>
<gene>
    <name evidence="10" type="ORF">BBBOND_0401740</name>
</gene>
<keyword evidence="3 7" id="KW-0812">Transmembrane</keyword>
<feature type="transmembrane region" description="Helical" evidence="7">
    <location>
        <begin position="173"/>
        <end position="195"/>
    </location>
</feature>
<dbReference type="SMART" id="SM01190">
    <property type="entry name" value="EMP24_GP25L"/>
    <property type="match status" value="1"/>
</dbReference>
<evidence type="ECO:0000256" key="8">
    <source>
        <dbReference type="SAM" id="SignalP"/>
    </source>
</evidence>
<dbReference type="OMA" id="IIRWSTC"/>
<evidence type="ECO:0000256" key="4">
    <source>
        <dbReference type="ARBA" id="ARBA00022729"/>
    </source>
</evidence>
<dbReference type="KEGG" id="bbig:BBBOND_0401740"/>
<dbReference type="Proteomes" id="UP000033188">
    <property type="component" value="Chromosome 4"/>
</dbReference>
<keyword evidence="4 8" id="KW-0732">Signal</keyword>
<dbReference type="InterPro" id="IPR009038">
    <property type="entry name" value="GOLD_dom"/>
</dbReference>
<dbReference type="RefSeq" id="XP_012769868.1">
    <property type="nucleotide sequence ID" value="XM_012914414.1"/>
</dbReference>
<evidence type="ECO:0000313" key="10">
    <source>
        <dbReference type="EMBL" id="CDR97682.1"/>
    </source>
</evidence>
<dbReference type="Pfam" id="PF01105">
    <property type="entry name" value="EMP24_GP25L"/>
    <property type="match status" value="1"/>
</dbReference>
<feature type="chain" id="PRO_5001600263" evidence="8">
    <location>
        <begin position="22"/>
        <end position="205"/>
    </location>
</feature>
<feature type="signal peptide" evidence="8">
    <location>
        <begin position="1"/>
        <end position="21"/>
    </location>
</feature>
<dbReference type="GeneID" id="24566223"/>
<evidence type="ECO:0000256" key="5">
    <source>
        <dbReference type="ARBA" id="ARBA00022989"/>
    </source>
</evidence>
<protein>
    <submittedName>
        <fullName evidence="10">-Transmembrane emp24 domain-containing protein 2</fullName>
    </submittedName>
</protein>